<dbReference type="PANTHER" id="PTHR43727:SF2">
    <property type="entry name" value="GROUP IV DECARBOXYLASE"/>
    <property type="match status" value="1"/>
</dbReference>
<reference evidence="10 11" key="1">
    <citation type="submission" date="2005-11" db="EMBL/GenBank/DDBJ databases">
        <title>The complete genome sequence of Lawsonia intracellularis: the causative agent of proliferative enteropathy.</title>
        <authorList>
            <person name="Kaur K."/>
            <person name="Zhang Q."/>
            <person name="Beckler D."/>
            <person name="Munir S."/>
            <person name="Li L."/>
            <person name="Kinsley K."/>
            <person name="Herron L."/>
            <person name="Peterson A."/>
            <person name="May B."/>
            <person name="Singh S."/>
            <person name="Gebhart C."/>
            <person name="Kapur V."/>
        </authorList>
    </citation>
    <scope>NUCLEOTIDE SEQUENCE [LARGE SCALE GENOMIC DNA]</scope>
    <source>
        <strain evidence="10 11">PHE/MN1-00</strain>
    </source>
</reference>
<dbReference type="HAMAP" id="MF_02120">
    <property type="entry name" value="LysA"/>
    <property type="match status" value="1"/>
</dbReference>
<evidence type="ECO:0000256" key="8">
    <source>
        <dbReference type="RuleBase" id="RU003738"/>
    </source>
</evidence>
<evidence type="ECO:0000256" key="6">
    <source>
        <dbReference type="NCBIfam" id="TIGR01048"/>
    </source>
</evidence>
<dbReference type="KEGG" id="lip:LI0553"/>
<feature type="binding site" evidence="5">
    <location>
        <position position="379"/>
    </location>
    <ligand>
        <name>substrate</name>
    </ligand>
</feature>
<feature type="binding site" evidence="5">
    <location>
        <begin position="278"/>
        <end position="281"/>
    </location>
    <ligand>
        <name>pyridoxal 5'-phosphate</name>
        <dbReference type="ChEBI" id="CHEBI:597326"/>
    </ligand>
</feature>
<dbReference type="CDD" id="cd06828">
    <property type="entry name" value="PLPDE_III_DapDC"/>
    <property type="match status" value="1"/>
</dbReference>
<keyword evidence="2 5" id="KW-0210">Decarboxylase</keyword>
<evidence type="ECO:0000256" key="2">
    <source>
        <dbReference type="ARBA" id="ARBA00022793"/>
    </source>
</evidence>
<feature type="binding site" evidence="5">
    <location>
        <position position="317"/>
    </location>
    <ligand>
        <name>substrate</name>
    </ligand>
</feature>
<proteinExistence type="inferred from homology"/>
<dbReference type="Proteomes" id="UP000002430">
    <property type="component" value="Chromosome"/>
</dbReference>
<dbReference type="UniPathway" id="UPA00034">
    <property type="reaction ID" value="UER00027"/>
</dbReference>
<comment type="subunit">
    <text evidence="5">Homodimer.</text>
</comment>
<dbReference type="Pfam" id="PF02784">
    <property type="entry name" value="Orn_Arg_deC_N"/>
    <property type="match status" value="1"/>
</dbReference>
<keyword evidence="3 5" id="KW-0663">Pyridoxal phosphate</keyword>
<feature type="binding site" evidence="5">
    <location>
        <position position="281"/>
    </location>
    <ligand>
        <name>substrate</name>
    </ligand>
</feature>
<dbReference type="PANTHER" id="PTHR43727">
    <property type="entry name" value="DIAMINOPIMELATE DECARBOXYLASE"/>
    <property type="match status" value="1"/>
</dbReference>
<dbReference type="PRINTS" id="PR01179">
    <property type="entry name" value="ODADCRBXLASE"/>
</dbReference>
<evidence type="ECO:0000259" key="9">
    <source>
        <dbReference type="Pfam" id="PF02784"/>
    </source>
</evidence>
<comment type="similarity">
    <text evidence="5">Belongs to the Orn/Lys/Arg decarboxylase class-II family. LysA subfamily.</text>
</comment>
<dbReference type="GO" id="GO:0008836">
    <property type="term" value="F:diaminopimelate decarboxylase activity"/>
    <property type="evidence" value="ECO:0007669"/>
    <property type="project" value="UniProtKB-UniRule"/>
</dbReference>
<feature type="domain" description="Orn/DAP/Arg decarboxylase 2 N-terminal" evidence="9">
    <location>
        <begin position="39"/>
        <end position="285"/>
    </location>
</feature>
<dbReference type="OrthoDB" id="9802241at2"/>
<organism evidence="10 11">
    <name type="scientific">Lawsonia intracellularis (strain PHE/MN1-00)</name>
    <dbReference type="NCBI Taxonomy" id="363253"/>
    <lineage>
        <taxon>Bacteria</taxon>
        <taxon>Pseudomonadati</taxon>
        <taxon>Thermodesulfobacteriota</taxon>
        <taxon>Desulfovibrionia</taxon>
        <taxon>Desulfovibrionales</taxon>
        <taxon>Desulfovibrionaceae</taxon>
        <taxon>Lawsonia</taxon>
    </lineage>
</organism>
<dbReference type="InterPro" id="IPR022644">
    <property type="entry name" value="De-COase2_N"/>
</dbReference>
<dbReference type="RefSeq" id="WP_011526636.1">
    <property type="nucleotide sequence ID" value="NC_008011.1"/>
</dbReference>
<feature type="modified residue" description="N6-(pyridoxal phosphate)lysine" evidence="5 7">
    <location>
        <position position="62"/>
    </location>
</feature>
<dbReference type="GO" id="GO:0030170">
    <property type="term" value="F:pyridoxal phosphate binding"/>
    <property type="evidence" value="ECO:0007669"/>
    <property type="project" value="UniProtKB-UniRule"/>
</dbReference>
<evidence type="ECO:0000313" key="10">
    <source>
        <dbReference type="EMBL" id="CAJ54607.1"/>
    </source>
</evidence>
<dbReference type="PRINTS" id="PR01181">
    <property type="entry name" value="DAPDCRBXLASE"/>
</dbReference>
<feature type="binding site" evidence="5">
    <location>
        <position position="379"/>
    </location>
    <ligand>
        <name>pyridoxal 5'-phosphate</name>
        <dbReference type="ChEBI" id="CHEBI:597326"/>
    </ligand>
</feature>
<keyword evidence="5" id="KW-0028">Amino-acid biosynthesis</keyword>
<dbReference type="InterPro" id="IPR029066">
    <property type="entry name" value="PLP-binding_barrel"/>
</dbReference>
<feature type="active site" description="Proton donor" evidence="7">
    <location>
        <position position="350"/>
    </location>
</feature>
<keyword evidence="4 5" id="KW-0456">Lyase</keyword>
<dbReference type="Gene3D" id="3.20.20.10">
    <property type="entry name" value="Alanine racemase"/>
    <property type="match status" value="1"/>
</dbReference>
<dbReference type="InterPro" id="IPR000183">
    <property type="entry name" value="Orn/DAP/Arg_de-COase"/>
</dbReference>
<comment type="pathway">
    <text evidence="5 8">Amino-acid biosynthesis; L-lysine biosynthesis via DAP pathway; L-lysine from DL-2,6-diaminopimelate: step 1/1.</text>
</comment>
<dbReference type="EMBL" id="AM180252">
    <property type="protein sequence ID" value="CAJ54607.1"/>
    <property type="molecule type" value="Genomic_DNA"/>
</dbReference>
<dbReference type="eggNOG" id="COG0019">
    <property type="taxonomic scope" value="Bacteria"/>
</dbReference>
<dbReference type="InterPro" id="IPR002986">
    <property type="entry name" value="DAP_deCOOHase_LysA"/>
</dbReference>
<evidence type="ECO:0000313" key="11">
    <source>
        <dbReference type="Proteomes" id="UP000002430"/>
    </source>
</evidence>
<dbReference type="Gene3D" id="2.40.37.10">
    <property type="entry name" value="Lyase, Ornithine Decarboxylase, Chain A, domain 1"/>
    <property type="match status" value="1"/>
</dbReference>
<evidence type="ECO:0000256" key="1">
    <source>
        <dbReference type="ARBA" id="ARBA00001933"/>
    </source>
</evidence>
<comment type="catalytic activity">
    <reaction evidence="5 8">
        <text>meso-2,6-diaminopimelate + H(+) = L-lysine + CO2</text>
        <dbReference type="Rhea" id="RHEA:15101"/>
        <dbReference type="ChEBI" id="CHEBI:15378"/>
        <dbReference type="ChEBI" id="CHEBI:16526"/>
        <dbReference type="ChEBI" id="CHEBI:32551"/>
        <dbReference type="ChEBI" id="CHEBI:57791"/>
        <dbReference type="EC" id="4.1.1.20"/>
    </reaction>
</comment>
<dbReference type="SUPFAM" id="SSF50621">
    <property type="entry name" value="Alanine racemase C-terminal domain-like"/>
    <property type="match status" value="1"/>
</dbReference>
<feature type="binding site" evidence="5">
    <location>
        <position position="351"/>
    </location>
    <ligand>
        <name>substrate</name>
    </ligand>
</feature>
<dbReference type="AlphaFoldDB" id="Q1MQX0"/>
<evidence type="ECO:0000256" key="4">
    <source>
        <dbReference type="ARBA" id="ARBA00023239"/>
    </source>
</evidence>
<keyword evidence="11" id="KW-1185">Reference proteome</keyword>
<name>Q1MQX0_LAWIP</name>
<evidence type="ECO:0000256" key="3">
    <source>
        <dbReference type="ARBA" id="ARBA00022898"/>
    </source>
</evidence>
<dbReference type="GO" id="GO:0009089">
    <property type="term" value="P:lysine biosynthetic process via diaminopimelate"/>
    <property type="evidence" value="ECO:0007669"/>
    <property type="project" value="UniProtKB-UniRule"/>
</dbReference>
<sequence length="421" mass="47627">MQNIRSSYTDSINFFGKTSPEELIKIYGSPLYVYNESIIRQRCKEIKSLSSYPNFFVSYSAKANTNPTLLSIIKDEGCLVDAMSPGEVYLHKKVGFKSDEILYVCNNISAEEIQYAIDNKILLSIDSLSQLETYGKLNPGGKIMVRINPGIGTGHHKKVITAGKETKFGINTEQFSDVKKIVDTYQLMLVGINQHIGSLFLDPQNYLDSIAFLLQFIDNNPWIFEQLEIIDFGGGFGIPYKKYEEQPRLDLKKMSEQFNTKIMDWVASTGYKGRFYIEPGRYIIAESGILLGSVHVVKYNGPIRYIGTDVGFNVLMRPVLYDAYHEIEVYRKNGTPDLQLIPQTVVGNICESGDIIANKRPLPLIQEGDIIGILDVGAYGFVMSSNYNQRPRPAEVLIQQNGEPKLIRKRETIEDMNIQLH</sequence>
<dbReference type="NCBIfam" id="TIGR01048">
    <property type="entry name" value="lysA"/>
    <property type="match status" value="1"/>
</dbReference>
<dbReference type="HOGENOM" id="CLU_026444_0_2_7"/>
<keyword evidence="5 8" id="KW-0457">Lysine biosynthesis</keyword>
<dbReference type="InterPro" id="IPR009006">
    <property type="entry name" value="Ala_racemase/Decarboxylase_C"/>
</dbReference>
<protein>
    <recommendedName>
        <fullName evidence="5 6">Diaminopimelate decarboxylase</fullName>
        <shortName evidence="5">DAP decarboxylase</shortName>
        <shortName evidence="5">DAPDC</shortName>
        <ecNumber evidence="5 6">4.1.1.20</ecNumber>
    </recommendedName>
</protein>
<feature type="binding site" evidence="5">
    <location>
        <position position="321"/>
    </location>
    <ligand>
        <name>substrate</name>
    </ligand>
</feature>
<comment type="cofactor">
    <cofactor evidence="1 5 7 8">
        <name>pyridoxal 5'-phosphate</name>
        <dbReference type="ChEBI" id="CHEBI:597326"/>
    </cofactor>
</comment>
<gene>
    <name evidence="5 10" type="primary">lysA</name>
    <name evidence="10" type="ordered locus">LI0553</name>
</gene>
<accession>Q1MQX0</accession>
<comment type="function">
    <text evidence="5">Specifically catalyzes the decarboxylation of meso-diaminopimelate (meso-DAP) to L-lysine.</text>
</comment>
<feature type="binding site" evidence="5">
    <location>
        <position position="235"/>
    </location>
    <ligand>
        <name>pyridoxal 5'-phosphate</name>
        <dbReference type="ChEBI" id="CHEBI:597326"/>
    </ligand>
</feature>
<dbReference type="STRING" id="363253.LI0553"/>
<evidence type="ECO:0000256" key="5">
    <source>
        <dbReference type="HAMAP-Rule" id="MF_02120"/>
    </source>
</evidence>
<evidence type="ECO:0000256" key="7">
    <source>
        <dbReference type="PIRSR" id="PIRSR600183-50"/>
    </source>
</evidence>
<dbReference type="EC" id="4.1.1.20" evidence="5 6"/>
<dbReference type="SUPFAM" id="SSF51419">
    <property type="entry name" value="PLP-binding barrel"/>
    <property type="match status" value="1"/>
</dbReference>